<dbReference type="PANTHER" id="PTHR33219">
    <property type="entry name" value="YLMG HOMOLOG PROTEIN 2, CHLOROPLASTIC"/>
    <property type="match status" value="1"/>
</dbReference>
<proteinExistence type="inferred from homology"/>
<dbReference type="AlphaFoldDB" id="A0A0B6WYP6"/>
<keyword evidence="2" id="KW-0472">Membrane</keyword>
<keyword evidence="4" id="KW-1185">Reference proteome</keyword>
<evidence type="ECO:0000313" key="4">
    <source>
        <dbReference type="Proteomes" id="UP000031518"/>
    </source>
</evidence>
<dbReference type="InterPro" id="IPR003425">
    <property type="entry name" value="CCB3/YggT"/>
</dbReference>
<evidence type="ECO:0000256" key="1">
    <source>
        <dbReference type="ARBA" id="ARBA00010894"/>
    </source>
</evidence>
<dbReference type="Proteomes" id="UP000031518">
    <property type="component" value="Unassembled WGS sequence"/>
</dbReference>
<dbReference type="RefSeq" id="WP_041977615.1">
    <property type="nucleotide sequence ID" value="NZ_CBXV010000008.1"/>
</dbReference>
<feature type="transmembrane region" description="Helical" evidence="2">
    <location>
        <begin position="6"/>
        <end position="32"/>
    </location>
</feature>
<dbReference type="EMBL" id="CBXV010000008">
    <property type="protein sequence ID" value="CDM66388.1"/>
    <property type="molecule type" value="Genomic_DNA"/>
</dbReference>
<evidence type="ECO:0000313" key="3">
    <source>
        <dbReference type="EMBL" id="CDM66388.1"/>
    </source>
</evidence>
<dbReference type="Pfam" id="PF02325">
    <property type="entry name" value="CCB3_YggT"/>
    <property type="match status" value="1"/>
</dbReference>
<gene>
    <name evidence="3" type="ORF">PYK22_02417</name>
</gene>
<comment type="similarity">
    <text evidence="1">Belongs to the YggT family.</text>
</comment>
<keyword evidence="2" id="KW-0812">Transmembrane</keyword>
<sequence length="203" mass="22530">MFVIEALFVLISYAITAAIIVIIGLMLVRLALNYADVNPFNRIVMWLRNITEPIVAPVRRALIAFGMGPNIAPLVTILIAILAGWFALQLAEAVLNTFAGVIFSLDRGAPIALIGYVIYGLLALYTILLFIRIIFSWGMVSYSNPLMRFLVNITEPLLLPLRRVVPPLGMFDISPLIAFFILWLFQAAVAGTLLRGWPLRFIG</sequence>
<organism evidence="3 4">
    <name type="scientific">Pyrinomonas methylaliphatogenes</name>
    <dbReference type="NCBI Taxonomy" id="454194"/>
    <lineage>
        <taxon>Bacteria</taxon>
        <taxon>Pseudomonadati</taxon>
        <taxon>Acidobacteriota</taxon>
        <taxon>Blastocatellia</taxon>
        <taxon>Blastocatellales</taxon>
        <taxon>Pyrinomonadaceae</taxon>
        <taxon>Pyrinomonas</taxon>
    </lineage>
</organism>
<feature type="transmembrane region" description="Helical" evidence="2">
    <location>
        <begin position="177"/>
        <end position="197"/>
    </location>
</feature>
<name>A0A0B6WYP6_9BACT</name>
<feature type="transmembrane region" description="Helical" evidence="2">
    <location>
        <begin position="71"/>
        <end position="91"/>
    </location>
</feature>
<dbReference type="GO" id="GO:0016020">
    <property type="term" value="C:membrane"/>
    <property type="evidence" value="ECO:0007669"/>
    <property type="project" value="InterPro"/>
</dbReference>
<dbReference type="PANTHER" id="PTHR33219:SF14">
    <property type="entry name" value="PROTEIN COFACTOR ASSEMBLY OF COMPLEX C SUBUNIT B CCB3, CHLOROPLASTIC-RELATED"/>
    <property type="match status" value="1"/>
</dbReference>
<keyword evidence="2" id="KW-1133">Transmembrane helix</keyword>
<reference evidence="3 4" key="1">
    <citation type="submission" date="2013-12" db="EMBL/GenBank/DDBJ databases">
        <authorList>
            <person name="Stott M."/>
        </authorList>
    </citation>
    <scope>NUCLEOTIDE SEQUENCE [LARGE SCALE GENOMIC DNA]</scope>
    <source>
        <strain evidence="3 4">K22</strain>
    </source>
</reference>
<feature type="transmembrane region" description="Helical" evidence="2">
    <location>
        <begin position="111"/>
        <end position="134"/>
    </location>
</feature>
<reference evidence="3 4" key="2">
    <citation type="submission" date="2015-01" db="EMBL/GenBank/DDBJ databases">
        <title>Complete genome sequence of Pyrinomonas methylaliphatogenes type strain K22T.</title>
        <authorList>
            <person name="Lee K.C.Y."/>
            <person name="Power J.F."/>
            <person name="Dunfield P.F."/>
            <person name="Morgan X.C."/>
            <person name="Huttenhower C."/>
            <person name="Stott M.B."/>
        </authorList>
    </citation>
    <scope>NUCLEOTIDE SEQUENCE [LARGE SCALE GENOMIC DNA]</scope>
    <source>
        <strain evidence="3 4">K22</strain>
    </source>
</reference>
<evidence type="ECO:0000256" key="2">
    <source>
        <dbReference type="SAM" id="Phobius"/>
    </source>
</evidence>
<dbReference type="STRING" id="454194.PYK22_02417"/>
<accession>A0A0B6WYP6</accession>
<protein>
    <submittedName>
        <fullName evidence="3">Predicted integral membrane protein</fullName>
    </submittedName>
</protein>